<evidence type="ECO:0000256" key="3">
    <source>
        <dbReference type="ARBA" id="ARBA00022829"/>
    </source>
</evidence>
<evidence type="ECO:0000256" key="1">
    <source>
        <dbReference type="ARBA" id="ARBA00022490"/>
    </source>
</evidence>
<organism evidence="5 6">
    <name type="scientific">Rubrobacter taiwanensis</name>
    <dbReference type="NCBI Taxonomy" id="185139"/>
    <lineage>
        <taxon>Bacteria</taxon>
        <taxon>Bacillati</taxon>
        <taxon>Actinomycetota</taxon>
        <taxon>Rubrobacteria</taxon>
        <taxon>Rubrobacterales</taxon>
        <taxon>Rubrobacteraceae</taxon>
        <taxon>Rubrobacter</taxon>
    </lineage>
</organism>
<reference evidence="5 6" key="1">
    <citation type="submission" date="2019-03" db="EMBL/GenBank/DDBJ databases">
        <title>Whole genome sequence of a novel Rubrobacter taiwanensis strain, isolated from Yellowstone National Park.</title>
        <authorList>
            <person name="Freed S."/>
            <person name="Ramaley R.F."/>
            <person name="Kyndt J.A."/>
        </authorList>
    </citation>
    <scope>NUCLEOTIDE SEQUENCE [LARGE SCALE GENOMIC DNA]</scope>
    <source>
        <strain evidence="5 6">Yellowstone</strain>
    </source>
</reference>
<dbReference type="GO" id="GO:0051304">
    <property type="term" value="P:chromosome separation"/>
    <property type="evidence" value="ECO:0007669"/>
    <property type="project" value="InterPro"/>
</dbReference>
<evidence type="ECO:0000256" key="2">
    <source>
        <dbReference type="ARBA" id="ARBA00022618"/>
    </source>
</evidence>
<keyword evidence="6" id="KW-1185">Reference proteome</keyword>
<gene>
    <name evidence="5" type="primary">scpB</name>
    <name evidence="5" type="ORF">E0L93_06865</name>
</gene>
<dbReference type="PIRSF" id="PIRSF019345">
    <property type="entry name" value="ScpB"/>
    <property type="match status" value="1"/>
</dbReference>
<evidence type="ECO:0000313" key="5">
    <source>
        <dbReference type="EMBL" id="TCJ17251.1"/>
    </source>
</evidence>
<dbReference type="EMBL" id="SKBU01000014">
    <property type="protein sequence ID" value="TCJ17251.1"/>
    <property type="molecule type" value="Genomic_DNA"/>
</dbReference>
<evidence type="ECO:0000256" key="4">
    <source>
        <dbReference type="ARBA" id="ARBA00023306"/>
    </source>
</evidence>
<dbReference type="Proteomes" id="UP000295244">
    <property type="component" value="Unassembled WGS sequence"/>
</dbReference>
<dbReference type="PANTHER" id="PTHR34298">
    <property type="entry name" value="SEGREGATION AND CONDENSATION PROTEIN B"/>
    <property type="match status" value="1"/>
</dbReference>
<proteinExistence type="predicted"/>
<protein>
    <submittedName>
        <fullName evidence="5">SMC-Scp complex subunit ScpB</fullName>
    </submittedName>
</protein>
<keyword evidence="1" id="KW-0963">Cytoplasm</keyword>
<keyword evidence="3" id="KW-0159">Chromosome partition</keyword>
<evidence type="ECO:0000313" key="6">
    <source>
        <dbReference type="Proteomes" id="UP000295244"/>
    </source>
</evidence>
<dbReference type="GO" id="GO:0051301">
    <property type="term" value="P:cell division"/>
    <property type="evidence" value="ECO:0007669"/>
    <property type="project" value="UniProtKB-KW"/>
</dbReference>
<keyword evidence="2" id="KW-0132">Cell division</keyword>
<dbReference type="PANTHER" id="PTHR34298:SF2">
    <property type="entry name" value="SEGREGATION AND CONDENSATION PROTEIN B"/>
    <property type="match status" value="1"/>
</dbReference>
<dbReference type="Gene3D" id="1.10.10.10">
    <property type="entry name" value="Winged helix-like DNA-binding domain superfamily/Winged helix DNA-binding domain"/>
    <property type="match status" value="2"/>
</dbReference>
<dbReference type="OrthoDB" id="9806226at2"/>
<dbReference type="RefSeq" id="WP_132690309.1">
    <property type="nucleotide sequence ID" value="NZ_SKBU01000014.1"/>
</dbReference>
<sequence length="189" mass="20377">MNAAARIEAILIVSPRPVSLRALSRAADLPEPETREALEELARRYSPESSGVVLRHVAGGYQLATNPACARYVESFREVARPAPLSAAAYEVLATVLYMGPITRGGISAVRGVNSDAVVRSLVDRELLREVGRDEEAPGSPALLDVTEEFLTAAGAEGREDFPPLDELVSAEELERVRERVVRSGREAG</sequence>
<dbReference type="Pfam" id="PF04079">
    <property type="entry name" value="SMC_ScpB"/>
    <property type="match status" value="1"/>
</dbReference>
<comment type="caution">
    <text evidence="5">The sequence shown here is derived from an EMBL/GenBank/DDBJ whole genome shotgun (WGS) entry which is preliminary data.</text>
</comment>
<dbReference type="InterPro" id="IPR005234">
    <property type="entry name" value="ScpB_csome_segregation"/>
</dbReference>
<accession>A0A4R1BJ00</accession>
<dbReference type="SUPFAM" id="SSF46785">
    <property type="entry name" value="Winged helix' DNA-binding domain"/>
    <property type="match status" value="2"/>
</dbReference>
<dbReference type="AlphaFoldDB" id="A0A4R1BJ00"/>
<keyword evidence="4" id="KW-0131">Cell cycle</keyword>
<dbReference type="InterPro" id="IPR036390">
    <property type="entry name" value="WH_DNA-bd_sf"/>
</dbReference>
<dbReference type="InterPro" id="IPR036388">
    <property type="entry name" value="WH-like_DNA-bd_sf"/>
</dbReference>
<name>A0A4R1BJ00_9ACTN</name>
<dbReference type="NCBIfam" id="TIGR00281">
    <property type="entry name" value="SMC-Scp complex subunit ScpB"/>
    <property type="match status" value="1"/>
</dbReference>